<sequence>MFIKNTSEQQIEDQKFNCHEPTEKAEFDFQKNGAKDDAMNQYKSYLNTPIRVGTVEELNKLNTLVDNQELFEPFKIVAANWHFKQLASELLEEAFKILDTTKRVENQVDKPLSNFKRIKAKAKPILEDQILRQEHGKIKAKCAKMKARIVSVVDKWTTDKRAWAEFKHKKRIYEVLEVLSVHSWEIVDWMDKICNLAEIYNQNAAILIKSDREMNIVHAENVARMIMKSLLFRNFLCNDSDNLKANAKPRLEKLMGSVELMQLEEKFPEILRIEFMSQTTLLNSYQQMLSIKFGGKIPLKQLETELRTWKMRKCETMEQQHQTISHYVNKELGKQYMEEILELLESDKREQILHILAKNGAKTNLIGIFGIKYFEALDEGGHLKEIFPSNGFQNNVTLWEHYEKAIITYDNSSILGVKNRISADLFVFLRWLHQQIFVNLNMQILWDKINKYFDMEYDSLFAEDEQLNWEQSLKVKALMQTLHTKEMIALIEQEYFRNKYNKVLSHHSDRLDQFVDKDKFIEEVEKINKIKSNKVQKIDDRVEEPYGCPHKSRTREELASIDKANNEVNEHLLTSFVGYLKLNDAEEGNLSVKRRKIRICQAYHTFEYTTSRVLLVQSDVIKWRKETMLYEGFIDDKELHSINFDKFHLWVKQSKVGAIKEKLPELVGASNLIMLEEQFPEVLEIGLILLKTRPTLYMNLLTYKSHTSEAKMWTSRSVIPIFIQNIHILMHEMKLSKHVDAELYDALNIKSHQTLRYAFKLLAQRQFYGWMGQSMCLLVQFIKLQNSIFSLCKTAKDRINLETIRMWTPNCTTNEAQDKVYRQQNKNMALMHTEELKNNIKNNEELKAFIKDTRGARARIKTLLDKEENLIKLLENCETDIQNPEVFTDKWLLNLYMDFLDNFKTLDEETTLAHILALSYAVWVRWMDGQIAPENPHLPIGLRQIYEQIWKQQRSHFKDIYDDFYDDAIETLKFEFEIIREVFDKLKEFVESKRNEKNLEKNCQKNGKRFGQMLSGAFI</sequence>
<name>A0A914I129_GLORO</name>
<dbReference type="WBParaSite" id="Gr19_v10_g6318.t2">
    <property type="protein sequence ID" value="Gr19_v10_g6318.t2"/>
    <property type="gene ID" value="Gr19_v10_g6318"/>
</dbReference>
<dbReference type="Proteomes" id="UP000887572">
    <property type="component" value="Unplaced"/>
</dbReference>
<accession>A0A914I129</accession>
<reference evidence="2" key="1">
    <citation type="submission" date="2022-11" db="UniProtKB">
        <authorList>
            <consortium name="WormBaseParasite"/>
        </authorList>
    </citation>
    <scope>IDENTIFICATION</scope>
</reference>
<evidence type="ECO:0000313" key="1">
    <source>
        <dbReference type="Proteomes" id="UP000887572"/>
    </source>
</evidence>
<organism evidence="1 2">
    <name type="scientific">Globodera rostochiensis</name>
    <name type="common">Golden nematode worm</name>
    <name type="synonym">Heterodera rostochiensis</name>
    <dbReference type="NCBI Taxonomy" id="31243"/>
    <lineage>
        <taxon>Eukaryota</taxon>
        <taxon>Metazoa</taxon>
        <taxon>Ecdysozoa</taxon>
        <taxon>Nematoda</taxon>
        <taxon>Chromadorea</taxon>
        <taxon>Rhabditida</taxon>
        <taxon>Tylenchina</taxon>
        <taxon>Tylenchomorpha</taxon>
        <taxon>Tylenchoidea</taxon>
        <taxon>Heteroderidae</taxon>
        <taxon>Heteroderinae</taxon>
        <taxon>Globodera</taxon>
    </lineage>
</organism>
<dbReference type="AlphaFoldDB" id="A0A914I129"/>
<keyword evidence="1" id="KW-1185">Reference proteome</keyword>
<protein>
    <submittedName>
        <fullName evidence="2">Uncharacterized protein</fullName>
    </submittedName>
</protein>
<proteinExistence type="predicted"/>
<evidence type="ECO:0000313" key="2">
    <source>
        <dbReference type="WBParaSite" id="Gr19_v10_g6318.t2"/>
    </source>
</evidence>